<dbReference type="FunFam" id="3.40.50.1360:FF:000001">
    <property type="entry name" value="Ribose-5-phosphate isomerase A"/>
    <property type="match status" value="1"/>
</dbReference>
<feature type="active site" description="Proton acceptor" evidence="3">
    <location>
        <position position="128"/>
    </location>
</feature>
<feature type="binding site" evidence="3">
    <location>
        <begin position="119"/>
        <end position="122"/>
    </location>
    <ligand>
        <name>substrate</name>
    </ligand>
</feature>
<dbReference type="AlphaFoldDB" id="A0A9X1VBI8"/>
<dbReference type="InterPro" id="IPR020672">
    <property type="entry name" value="Ribose5P_isomerase_typA_subgr"/>
</dbReference>
<feature type="binding site" evidence="3">
    <location>
        <begin position="50"/>
        <end position="53"/>
    </location>
    <ligand>
        <name>substrate</name>
    </ligand>
</feature>
<dbReference type="GO" id="GO:0005829">
    <property type="term" value="C:cytosol"/>
    <property type="evidence" value="ECO:0007669"/>
    <property type="project" value="TreeGrafter"/>
</dbReference>
<dbReference type="GO" id="GO:0006014">
    <property type="term" value="P:D-ribose metabolic process"/>
    <property type="evidence" value="ECO:0007669"/>
    <property type="project" value="TreeGrafter"/>
</dbReference>
<dbReference type="EC" id="5.3.1.6" evidence="3"/>
<keyword evidence="5" id="KW-1185">Reference proteome</keyword>
<evidence type="ECO:0000256" key="3">
    <source>
        <dbReference type="HAMAP-Rule" id="MF_00170"/>
    </source>
</evidence>
<sequence>MRQPRLRLQFLLNVSAPQSASAPDLAAEKLLAATTAVGWVRDGMRVGLGTGSTAAPFITLLGQRVREGGLRIEATATSRASEELARQVGIPLLEPRRGLRFDLTVDGADELDAQLRLIKGGGGALLREKVIATASDYLLIVADSTKAVGQLGRFPLPLEVVPFALPWVMDAVADLGGAPVLRMDKQNPLEPAHSDQGNLLVDCHFQQIEDPAMLAAQLIVIPGMVEHGLFLGLARAAVVAQGGQAQVWRPGQAPVAASEFTALP</sequence>
<dbReference type="SUPFAM" id="SSF100950">
    <property type="entry name" value="NagB/RpiA/CoA transferase-like"/>
    <property type="match status" value="1"/>
</dbReference>
<dbReference type="GO" id="GO:0004751">
    <property type="term" value="F:ribose-5-phosphate isomerase activity"/>
    <property type="evidence" value="ECO:0007669"/>
    <property type="project" value="UniProtKB-UniRule"/>
</dbReference>
<dbReference type="NCBIfam" id="TIGR00021">
    <property type="entry name" value="rpiA"/>
    <property type="match status" value="1"/>
</dbReference>
<evidence type="ECO:0000256" key="1">
    <source>
        <dbReference type="ARBA" id="ARBA00001713"/>
    </source>
</evidence>
<dbReference type="EMBL" id="JALBGC010000001">
    <property type="protein sequence ID" value="MCI1186064.1"/>
    <property type="molecule type" value="Genomic_DNA"/>
</dbReference>
<dbReference type="InterPro" id="IPR004788">
    <property type="entry name" value="Ribose5P_isomerase_type_A"/>
</dbReference>
<dbReference type="Gene3D" id="3.30.70.260">
    <property type="match status" value="1"/>
</dbReference>
<dbReference type="Pfam" id="PF06026">
    <property type="entry name" value="Rib_5-P_isom_A"/>
    <property type="match status" value="1"/>
</dbReference>
<proteinExistence type="inferred from homology"/>
<comment type="subunit">
    <text evidence="3">Homodimer.</text>
</comment>
<evidence type="ECO:0000313" key="5">
    <source>
        <dbReference type="Proteomes" id="UP001139193"/>
    </source>
</evidence>
<protein>
    <recommendedName>
        <fullName evidence="3">Ribose-5-phosphate isomerase A</fullName>
        <ecNumber evidence="3">5.3.1.6</ecNumber>
    </recommendedName>
    <alternativeName>
        <fullName evidence="3">Phosphoriboisomerase A</fullName>
        <shortName evidence="3">PRI</shortName>
    </alternativeName>
</protein>
<dbReference type="NCBIfam" id="NF001924">
    <property type="entry name" value="PRK00702.1"/>
    <property type="match status" value="1"/>
</dbReference>
<dbReference type="GO" id="GO:0009052">
    <property type="term" value="P:pentose-phosphate shunt, non-oxidative branch"/>
    <property type="evidence" value="ECO:0007669"/>
    <property type="project" value="UniProtKB-UniRule"/>
</dbReference>
<comment type="caution">
    <text evidence="4">The sequence shown here is derived from an EMBL/GenBank/DDBJ whole genome shotgun (WGS) entry which is preliminary data.</text>
</comment>
<dbReference type="Proteomes" id="UP001139193">
    <property type="component" value="Unassembled WGS sequence"/>
</dbReference>
<organism evidence="4 5">
    <name type="scientific">Hymenobacter cyanobacteriorum</name>
    <dbReference type="NCBI Taxonomy" id="2926463"/>
    <lineage>
        <taxon>Bacteria</taxon>
        <taxon>Pseudomonadati</taxon>
        <taxon>Bacteroidota</taxon>
        <taxon>Cytophagia</taxon>
        <taxon>Cytophagales</taxon>
        <taxon>Hymenobacteraceae</taxon>
        <taxon>Hymenobacter</taxon>
    </lineage>
</organism>
<evidence type="ECO:0000256" key="2">
    <source>
        <dbReference type="ARBA" id="ARBA00023235"/>
    </source>
</evidence>
<accession>A0A9X1VBI8</accession>
<dbReference type="PANTHER" id="PTHR11934:SF0">
    <property type="entry name" value="RIBOSE-5-PHOSPHATE ISOMERASE"/>
    <property type="match status" value="1"/>
</dbReference>
<comment type="function">
    <text evidence="3">Catalyzes the reversible conversion of ribose-5-phosphate to ribulose 5-phosphate.</text>
</comment>
<comment type="similarity">
    <text evidence="3">Belongs to the ribose 5-phosphate isomerase family.</text>
</comment>
<keyword evidence="2 3" id="KW-0413">Isomerase</keyword>
<feature type="binding site" evidence="3">
    <location>
        <position position="146"/>
    </location>
    <ligand>
        <name>substrate</name>
    </ligand>
</feature>
<feature type="binding site" evidence="3">
    <location>
        <begin position="106"/>
        <end position="109"/>
    </location>
    <ligand>
        <name>substrate</name>
    </ligand>
</feature>
<dbReference type="SUPFAM" id="SSF75445">
    <property type="entry name" value="D-ribose-5-phosphate isomerase (RpiA), lid domain"/>
    <property type="match status" value="1"/>
</dbReference>
<dbReference type="HAMAP" id="MF_00170">
    <property type="entry name" value="Rib_5P_isom_A"/>
    <property type="match status" value="1"/>
</dbReference>
<comment type="catalytic activity">
    <reaction evidence="1 3">
        <text>aldehydo-D-ribose 5-phosphate = D-ribulose 5-phosphate</text>
        <dbReference type="Rhea" id="RHEA:14657"/>
        <dbReference type="ChEBI" id="CHEBI:58121"/>
        <dbReference type="ChEBI" id="CHEBI:58273"/>
        <dbReference type="EC" id="5.3.1.6"/>
    </reaction>
</comment>
<dbReference type="InterPro" id="IPR037171">
    <property type="entry name" value="NagB/RpiA_transferase-like"/>
</dbReference>
<dbReference type="CDD" id="cd01398">
    <property type="entry name" value="RPI_A"/>
    <property type="match status" value="1"/>
</dbReference>
<dbReference type="Gene3D" id="3.40.50.1360">
    <property type="match status" value="1"/>
</dbReference>
<reference evidence="4" key="1">
    <citation type="submission" date="2022-03" db="EMBL/GenBank/DDBJ databases">
        <title>Bacterial whole genome sequence for Hymenobacter sp. DH14.</title>
        <authorList>
            <person name="Le V."/>
        </authorList>
    </citation>
    <scope>NUCLEOTIDE SEQUENCE</scope>
    <source>
        <strain evidence="4">DH14</strain>
    </source>
</reference>
<name>A0A9X1VBI8_9BACT</name>
<dbReference type="RefSeq" id="WP_241934348.1">
    <property type="nucleotide sequence ID" value="NZ_JALBGC010000001.1"/>
</dbReference>
<dbReference type="PANTHER" id="PTHR11934">
    <property type="entry name" value="RIBOSE-5-PHOSPHATE ISOMERASE"/>
    <property type="match status" value="1"/>
</dbReference>
<comment type="pathway">
    <text evidence="3">Carbohydrate degradation; pentose phosphate pathway; D-ribose 5-phosphate from D-ribulose 5-phosphate (non-oxidative stage): step 1/1.</text>
</comment>
<gene>
    <name evidence="3 4" type="primary">rpiA</name>
    <name evidence="4" type="ORF">MON38_01440</name>
</gene>
<evidence type="ECO:0000313" key="4">
    <source>
        <dbReference type="EMBL" id="MCI1186064.1"/>
    </source>
</evidence>